<dbReference type="Proteomes" id="UP000886653">
    <property type="component" value="Unassembled WGS sequence"/>
</dbReference>
<sequence length="180" mass="20383">PLTIRREDENQISRLEKLRVMHKATTEAQIERARTNKVCFDSQFEPDSSGKSCSTLVGYKVGDIVHLCNESHTKGEPSWFGPFKVFDCLGNNAYHLIDHSDRKQGNEQTSLFPHPISRNRLKPAKIKDSSRGDTWALPPWLNQAPGLQVPQTFKLKASKLFKAQEKARPKIKVIGRFATA</sequence>
<feature type="non-terminal residue" evidence="1">
    <location>
        <position position="1"/>
    </location>
</feature>
<proteinExistence type="predicted"/>
<reference evidence="1" key="1">
    <citation type="submission" date="2013-11" db="EMBL/GenBank/DDBJ databases">
        <title>Genome sequence of the fusiform rust pathogen reveals effectors for host alternation and coevolution with pine.</title>
        <authorList>
            <consortium name="DOE Joint Genome Institute"/>
            <person name="Smith K."/>
            <person name="Pendleton A."/>
            <person name="Kubisiak T."/>
            <person name="Anderson C."/>
            <person name="Salamov A."/>
            <person name="Aerts A."/>
            <person name="Riley R."/>
            <person name="Clum A."/>
            <person name="Lindquist E."/>
            <person name="Ence D."/>
            <person name="Campbell M."/>
            <person name="Kronenberg Z."/>
            <person name="Feau N."/>
            <person name="Dhillon B."/>
            <person name="Hamelin R."/>
            <person name="Burleigh J."/>
            <person name="Smith J."/>
            <person name="Yandell M."/>
            <person name="Nelson C."/>
            <person name="Grigoriev I."/>
            <person name="Davis J."/>
        </authorList>
    </citation>
    <scope>NUCLEOTIDE SEQUENCE</scope>
    <source>
        <strain evidence="1">G11</strain>
    </source>
</reference>
<dbReference type="OrthoDB" id="8041940at2759"/>
<accession>A0A9P6TFD8</accession>
<name>A0A9P6TFD8_9BASI</name>
<organism evidence="1 2">
    <name type="scientific">Cronartium quercuum f. sp. fusiforme G11</name>
    <dbReference type="NCBI Taxonomy" id="708437"/>
    <lineage>
        <taxon>Eukaryota</taxon>
        <taxon>Fungi</taxon>
        <taxon>Dikarya</taxon>
        <taxon>Basidiomycota</taxon>
        <taxon>Pucciniomycotina</taxon>
        <taxon>Pucciniomycetes</taxon>
        <taxon>Pucciniales</taxon>
        <taxon>Coleosporiaceae</taxon>
        <taxon>Cronartium</taxon>
    </lineage>
</organism>
<keyword evidence="2" id="KW-1185">Reference proteome</keyword>
<comment type="caution">
    <text evidence="1">The sequence shown here is derived from an EMBL/GenBank/DDBJ whole genome shotgun (WGS) entry which is preliminary data.</text>
</comment>
<protein>
    <submittedName>
        <fullName evidence="1">Uncharacterized protein</fullName>
    </submittedName>
</protein>
<gene>
    <name evidence="1" type="ORF">CROQUDRAFT_38400</name>
</gene>
<dbReference type="EMBL" id="MU167220">
    <property type="protein sequence ID" value="KAG0150307.1"/>
    <property type="molecule type" value="Genomic_DNA"/>
</dbReference>
<evidence type="ECO:0000313" key="2">
    <source>
        <dbReference type="Proteomes" id="UP000886653"/>
    </source>
</evidence>
<dbReference type="AlphaFoldDB" id="A0A9P6TFD8"/>
<evidence type="ECO:0000313" key="1">
    <source>
        <dbReference type="EMBL" id="KAG0150307.1"/>
    </source>
</evidence>